<gene>
    <name evidence="1" type="ORF">GCM10011608_11130</name>
</gene>
<dbReference type="RefSeq" id="WP_189041155.1">
    <property type="nucleotide sequence ID" value="NZ_BMNB01000003.1"/>
</dbReference>
<dbReference type="AlphaFoldDB" id="A0A917WTT1"/>
<evidence type="ECO:0000313" key="1">
    <source>
        <dbReference type="EMBL" id="GGM28038.1"/>
    </source>
</evidence>
<evidence type="ECO:0000313" key="2">
    <source>
        <dbReference type="Proteomes" id="UP000608890"/>
    </source>
</evidence>
<sequence length="77" mass="8334">MSETPDTETDVGWYHPTPVGKPYTEADVELARKAMREAPPCPEWLATEPALAGMPCEHCESLAVLDALTAAGWRPPA</sequence>
<name>A0A917WTT1_9ACTN</name>
<keyword evidence="2" id="KW-1185">Reference proteome</keyword>
<reference evidence="1" key="1">
    <citation type="journal article" date="2014" name="Int. J. Syst. Evol. Microbiol.">
        <title>Complete genome sequence of Corynebacterium casei LMG S-19264T (=DSM 44701T), isolated from a smear-ripened cheese.</title>
        <authorList>
            <consortium name="US DOE Joint Genome Institute (JGI-PGF)"/>
            <person name="Walter F."/>
            <person name="Albersmeier A."/>
            <person name="Kalinowski J."/>
            <person name="Ruckert C."/>
        </authorList>
    </citation>
    <scope>NUCLEOTIDE SEQUENCE</scope>
    <source>
        <strain evidence="1">CGMCC 4.7312</strain>
    </source>
</reference>
<organism evidence="1 2">
    <name type="scientific">Micromonospora sonchi</name>
    <dbReference type="NCBI Taxonomy" id="1763543"/>
    <lineage>
        <taxon>Bacteria</taxon>
        <taxon>Bacillati</taxon>
        <taxon>Actinomycetota</taxon>
        <taxon>Actinomycetes</taxon>
        <taxon>Micromonosporales</taxon>
        <taxon>Micromonosporaceae</taxon>
        <taxon>Micromonospora</taxon>
    </lineage>
</organism>
<accession>A0A917WTT1</accession>
<comment type="caution">
    <text evidence="1">The sequence shown here is derived from an EMBL/GenBank/DDBJ whole genome shotgun (WGS) entry which is preliminary data.</text>
</comment>
<protein>
    <submittedName>
        <fullName evidence="1">Uncharacterized protein</fullName>
    </submittedName>
</protein>
<proteinExistence type="predicted"/>
<dbReference type="EMBL" id="BMNB01000003">
    <property type="protein sequence ID" value="GGM28038.1"/>
    <property type="molecule type" value="Genomic_DNA"/>
</dbReference>
<dbReference type="Proteomes" id="UP000608890">
    <property type="component" value="Unassembled WGS sequence"/>
</dbReference>
<reference evidence="1" key="2">
    <citation type="submission" date="2020-09" db="EMBL/GenBank/DDBJ databases">
        <authorList>
            <person name="Sun Q."/>
            <person name="Zhou Y."/>
        </authorList>
    </citation>
    <scope>NUCLEOTIDE SEQUENCE</scope>
    <source>
        <strain evidence="1">CGMCC 4.7312</strain>
    </source>
</reference>